<dbReference type="InterPro" id="IPR038404">
    <property type="entry name" value="TRAP_DctP_sf"/>
</dbReference>
<dbReference type="EMBL" id="BKCL01000005">
    <property type="protein sequence ID" value="GEQ98343.1"/>
    <property type="molecule type" value="Genomic_DNA"/>
</dbReference>
<reference evidence="4 5" key="1">
    <citation type="submission" date="2019-09" db="EMBL/GenBank/DDBJ databases">
        <title>NBRP : Genome information of microbial organism related human and environment.</title>
        <authorList>
            <person name="Hattori M."/>
            <person name="Oshima K."/>
            <person name="Inaba H."/>
            <person name="Suda W."/>
            <person name="Sakamoto M."/>
            <person name="Iino T."/>
            <person name="Kitahara M."/>
            <person name="Oshida Y."/>
            <person name="Iida T."/>
            <person name="Kudo T."/>
            <person name="Itoh T."/>
            <person name="Ohkuma M."/>
        </authorList>
    </citation>
    <scope>NUCLEOTIDE SEQUENCE [LARGE SCALE GENOMIC DNA]</scope>
    <source>
        <strain evidence="2 4">Hi-2</strain>
        <strain evidence="3 5">Mie-1</strain>
    </source>
</reference>
<dbReference type="EMBL" id="BKCM01000017">
    <property type="protein sequence ID" value="GER02078.1"/>
    <property type="molecule type" value="Genomic_DNA"/>
</dbReference>
<keyword evidence="1" id="KW-0732">Signal</keyword>
<gene>
    <name evidence="2" type="ORF">JCM17844_19800</name>
    <name evidence="3" type="ORF">JCM17845_27010</name>
</gene>
<dbReference type="InterPro" id="IPR006311">
    <property type="entry name" value="TAT_signal"/>
</dbReference>
<dbReference type="AlphaFoldDB" id="A0A5A7N1T8"/>
<evidence type="ECO:0000313" key="5">
    <source>
        <dbReference type="Proteomes" id="UP000325187"/>
    </source>
</evidence>
<name>A0A5A7N1T8_9PROT</name>
<dbReference type="Gene3D" id="3.40.190.170">
    <property type="entry name" value="Bacterial extracellular solute-binding protein, family 7"/>
    <property type="match status" value="1"/>
</dbReference>
<sequence>MGDSTNKGINRRTALKSAAGLGAAATGAGLAAGLVLSGQSKNISRSGPALLGQASRTLRMVTTWPKNFPGLGTGAARLAQRISDVSGGTLAVQVYAAGELVPALSAFDAVSQGKADLYHGAEYYWQGRSPAFNFFAAVPMGLTASEMEAWIRFGGGQALWDRLSARFNIKPFIAGNTGVQMGGWFKRPVDTLEDFRGLRIRMPGLGGEVMQRLGATPVTKRVVNCSRHWIRAISMQRNGLAHGTIWPLPSTPSPNPIIIPVSTNLEPHYPWGSIYHYGMIWTIGNGRSFRIPQQQNP</sequence>
<accession>A0A5A7MSX3</accession>
<dbReference type="PANTHER" id="PTHR33376:SF5">
    <property type="entry name" value="EXTRACYTOPLASMIC SOLUTE RECEPTOR PROTEIN"/>
    <property type="match status" value="1"/>
</dbReference>
<dbReference type="Proteomes" id="UP000322084">
    <property type="component" value="Unassembled WGS sequence"/>
</dbReference>
<evidence type="ECO:0000256" key="1">
    <source>
        <dbReference type="ARBA" id="ARBA00022729"/>
    </source>
</evidence>
<dbReference type="PROSITE" id="PS51318">
    <property type="entry name" value="TAT"/>
    <property type="match status" value="1"/>
</dbReference>
<organism evidence="3 5">
    <name type="scientific">Iodidimonas gelatinilytica</name>
    <dbReference type="NCBI Taxonomy" id="1236966"/>
    <lineage>
        <taxon>Bacteria</taxon>
        <taxon>Pseudomonadati</taxon>
        <taxon>Pseudomonadota</taxon>
        <taxon>Alphaproteobacteria</taxon>
        <taxon>Iodidimonadales</taxon>
        <taxon>Iodidimonadaceae</taxon>
        <taxon>Iodidimonas</taxon>
    </lineage>
</organism>
<dbReference type="Pfam" id="PF03480">
    <property type="entry name" value="DctP"/>
    <property type="match status" value="1"/>
</dbReference>
<dbReference type="GO" id="GO:0055085">
    <property type="term" value="P:transmembrane transport"/>
    <property type="evidence" value="ECO:0007669"/>
    <property type="project" value="InterPro"/>
</dbReference>
<evidence type="ECO:0000313" key="4">
    <source>
        <dbReference type="Proteomes" id="UP000322084"/>
    </source>
</evidence>
<evidence type="ECO:0008006" key="6">
    <source>
        <dbReference type="Google" id="ProtNLM"/>
    </source>
</evidence>
<dbReference type="Gene3D" id="3.40.190.10">
    <property type="entry name" value="Periplasmic binding protein-like II"/>
    <property type="match status" value="1"/>
</dbReference>
<comment type="caution">
    <text evidence="3">The sequence shown here is derived from an EMBL/GenBank/DDBJ whole genome shotgun (WGS) entry which is preliminary data.</text>
</comment>
<evidence type="ECO:0000313" key="3">
    <source>
        <dbReference type="EMBL" id="GER02078.1"/>
    </source>
</evidence>
<dbReference type="InterPro" id="IPR018389">
    <property type="entry name" value="DctP_fam"/>
</dbReference>
<accession>A0A5A7N1T8</accession>
<protein>
    <recommendedName>
        <fullName evidence="6">TRAP transporter substrate-binding protein</fullName>
    </recommendedName>
</protein>
<proteinExistence type="predicted"/>
<evidence type="ECO:0000313" key="2">
    <source>
        <dbReference type="EMBL" id="GEQ98343.1"/>
    </source>
</evidence>
<dbReference type="Proteomes" id="UP000325187">
    <property type="component" value="Unassembled WGS sequence"/>
</dbReference>
<dbReference type="PANTHER" id="PTHR33376">
    <property type="match status" value="1"/>
</dbReference>
<keyword evidence="5" id="KW-1185">Reference proteome</keyword>